<dbReference type="GeneID" id="131802479"/>
<dbReference type="PANTHER" id="PTHR47331">
    <property type="entry name" value="PHD-TYPE DOMAIN-CONTAINING PROTEIN"/>
    <property type="match status" value="1"/>
</dbReference>
<feature type="compositionally biased region" description="Low complexity" evidence="1">
    <location>
        <begin position="103"/>
        <end position="136"/>
    </location>
</feature>
<sequence>MPKHVSNNNKRSHSNPAPYKRQFLCPLCQCPHALRRCHKFLDMNMSERLDTVRQHKYCVNCLAVDHSNGSFFSDKGCRHCKKFHHTLLHVDPKVRDQILPRHAPSVSSGASSRSPSPQPSTSTAARRQPASAPAPAKRGSLTSLIQQNRTILLPTVLVRIDAKNVARYLLDSASPVSRVSRAFVEKIKLNTLTLREETVCQLTLFSRFDSKVKIEGTFRVDNRITTKTPAESLPEEFKRNFPHLFFADPTFYQSAGVDIVIGVDLYPKVVSEGVYARSGLPTAQSTVFGWAIYGLCS</sequence>
<evidence type="ECO:0000313" key="3">
    <source>
        <dbReference type="RefSeq" id="XP_058978813.1"/>
    </source>
</evidence>
<evidence type="ECO:0000313" key="2">
    <source>
        <dbReference type="Proteomes" id="UP001652621"/>
    </source>
</evidence>
<dbReference type="RefSeq" id="XP_058978814.1">
    <property type="nucleotide sequence ID" value="XM_059122831.1"/>
</dbReference>
<dbReference type="PANTHER" id="PTHR47331:SF5">
    <property type="entry name" value="RIBONUCLEASE H"/>
    <property type="match status" value="1"/>
</dbReference>
<evidence type="ECO:0000313" key="4">
    <source>
        <dbReference type="RefSeq" id="XP_058978814.1"/>
    </source>
</evidence>
<proteinExistence type="predicted"/>
<keyword evidence="2" id="KW-1185">Reference proteome</keyword>
<organism evidence="2 3">
    <name type="scientific">Musca domestica</name>
    <name type="common">House fly</name>
    <dbReference type="NCBI Taxonomy" id="7370"/>
    <lineage>
        <taxon>Eukaryota</taxon>
        <taxon>Metazoa</taxon>
        <taxon>Ecdysozoa</taxon>
        <taxon>Arthropoda</taxon>
        <taxon>Hexapoda</taxon>
        <taxon>Insecta</taxon>
        <taxon>Pterygota</taxon>
        <taxon>Neoptera</taxon>
        <taxon>Endopterygota</taxon>
        <taxon>Diptera</taxon>
        <taxon>Brachycera</taxon>
        <taxon>Muscomorpha</taxon>
        <taxon>Muscoidea</taxon>
        <taxon>Muscidae</taxon>
        <taxon>Musca</taxon>
    </lineage>
</organism>
<dbReference type="Proteomes" id="UP001652621">
    <property type="component" value="Unplaced"/>
</dbReference>
<reference evidence="3 4" key="1">
    <citation type="submission" date="2025-05" db="UniProtKB">
        <authorList>
            <consortium name="RefSeq"/>
        </authorList>
    </citation>
    <scope>IDENTIFICATION</scope>
    <source>
        <strain evidence="3 4">Aabys</strain>
        <tissue evidence="3 4">Whole body</tissue>
    </source>
</reference>
<evidence type="ECO:0000256" key="1">
    <source>
        <dbReference type="SAM" id="MobiDB-lite"/>
    </source>
</evidence>
<gene>
    <name evidence="3 4" type="primary">LOC131802479</name>
</gene>
<accession>A0ABM3UZ52</accession>
<protein>
    <submittedName>
        <fullName evidence="3 4">Uncharacterized protein LOC131802479 isoform X2</fullName>
    </submittedName>
</protein>
<feature type="region of interest" description="Disordered" evidence="1">
    <location>
        <begin position="103"/>
        <end position="140"/>
    </location>
</feature>
<dbReference type="RefSeq" id="XP_058978813.1">
    <property type="nucleotide sequence ID" value="XM_059122830.1"/>
</dbReference>
<name>A0ABM3UZ52_MUSDO</name>